<protein>
    <recommendedName>
        <fullName evidence="1">PD-(D/E)XK endonuclease-like domain-containing protein</fullName>
    </recommendedName>
</protein>
<keyword evidence="3" id="KW-1185">Reference proteome</keyword>
<accession>A6DIP9</accession>
<organism evidence="2 3">
    <name type="scientific">Lentisphaera araneosa HTCC2155</name>
    <dbReference type="NCBI Taxonomy" id="313628"/>
    <lineage>
        <taxon>Bacteria</taxon>
        <taxon>Pseudomonadati</taxon>
        <taxon>Lentisphaerota</taxon>
        <taxon>Lentisphaeria</taxon>
        <taxon>Lentisphaerales</taxon>
        <taxon>Lentisphaeraceae</taxon>
        <taxon>Lentisphaera</taxon>
    </lineage>
</organism>
<dbReference type="Proteomes" id="UP000004947">
    <property type="component" value="Unassembled WGS sequence"/>
</dbReference>
<dbReference type="RefSeq" id="WP_007277778.1">
    <property type="nucleotide sequence ID" value="NZ_ABCK01000005.1"/>
</dbReference>
<dbReference type="InterPro" id="IPR011604">
    <property type="entry name" value="PDDEXK-like_dom_sf"/>
</dbReference>
<dbReference type="SUPFAM" id="SSF52980">
    <property type="entry name" value="Restriction endonuclease-like"/>
    <property type="match status" value="1"/>
</dbReference>
<dbReference type="eggNOG" id="COG1074">
    <property type="taxonomic scope" value="Bacteria"/>
</dbReference>
<comment type="caution">
    <text evidence="2">The sequence shown here is derived from an EMBL/GenBank/DDBJ whole genome shotgun (WGS) entry which is preliminary data.</text>
</comment>
<dbReference type="InterPro" id="IPR038726">
    <property type="entry name" value="PDDEXK_AddAB-type"/>
</dbReference>
<evidence type="ECO:0000313" key="3">
    <source>
        <dbReference type="Proteomes" id="UP000004947"/>
    </source>
</evidence>
<dbReference type="OrthoDB" id="884899at2"/>
<dbReference type="InterPro" id="IPR011335">
    <property type="entry name" value="Restrct_endonuc-II-like"/>
</dbReference>
<dbReference type="Pfam" id="PF12705">
    <property type="entry name" value="PDDEXK_1"/>
    <property type="match status" value="1"/>
</dbReference>
<reference evidence="2 3" key="1">
    <citation type="journal article" date="2010" name="J. Bacteriol.">
        <title>Genome sequence of Lentisphaera araneosa HTCC2155T, the type species of the order Lentisphaerales in the phylum Lentisphaerae.</title>
        <authorList>
            <person name="Thrash J.C."/>
            <person name="Cho J.C."/>
            <person name="Vergin K.L."/>
            <person name="Morris R.M."/>
            <person name="Giovannoni S.J."/>
        </authorList>
    </citation>
    <scope>NUCLEOTIDE SEQUENCE [LARGE SCALE GENOMIC DNA]</scope>
    <source>
        <strain evidence="2 3">HTCC2155</strain>
    </source>
</reference>
<sequence>MSHIISDDIYLLKEEHEYKLKSDPSAEFTSCTTFIKQFFSPFNADAVAQKLVSSVPKYAEMTIEELKDEWTAAADHGTQVHEELEEYILSGAEPKEDKGIAGKNWLIENIDLEKFTLYPEVIIFCKELKLAGTIDLIAQHKKSGSLLLFDWKTNKRINKRAFRGERGIHPASEQLDDCNFNHYSAQLSLYRYLLENNYNCKIHRQIILHLDETKSNVIDCDYLESTIHKMLEVL</sequence>
<dbReference type="EMBL" id="ABCK01000005">
    <property type="protein sequence ID" value="EDM28335.1"/>
    <property type="molecule type" value="Genomic_DNA"/>
</dbReference>
<dbReference type="AlphaFoldDB" id="A6DIP9"/>
<gene>
    <name evidence="2" type="ORF">LNTAR_10481</name>
</gene>
<evidence type="ECO:0000259" key="1">
    <source>
        <dbReference type="Pfam" id="PF12705"/>
    </source>
</evidence>
<feature type="domain" description="PD-(D/E)XK endonuclease-like" evidence="1">
    <location>
        <begin position="116"/>
        <end position="205"/>
    </location>
</feature>
<dbReference type="Gene3D" id="3.90.320.10">
    <property type="match status" value="1"/>
</dbReference>
<name>A6DIP9_9BACT</name>
<evidence type="ECO:0000313" key="2">
    <source>
        <dbReference type="EMBL" id="EDM28335.1"/>
    </source>
</evidence>
<dbReference type="STRING" id="313628.LNTAR_10481"/>
<proteinExistence type="predicted"/>